<sequence>MSSIRDTWQWLAFCVTGRIKRSHRYLSTGCLHGEHGYCQGASGQVGAKRPAQCKFCAAPCRCGCHKGQQSMSADAYDQRISAPPSKEAAAALRERLESGNVARRVVGPEEAEVLGLTPLDAQHPTRESKSERPFTTAREAIQQARGDEAVPRVPVTFGPCGEPAPPDTAERHDAITCPHPSTWFDRSVCPEPCGSMHERCARCGRAVDDCALTAHDEGEHAFCGGECNVDQAGQSEIIHAAPPLDEGITPCCRRTPFELPRIDRMTTDYALVTCRRVNAIAADPYDIAHDSEAKRIVRVLMMGSGLTEYGATAIRDAYLAEAMQGTVPVPRDALRRLVEVARWASSGPFFNAATDEPYPDAKARRALGALDDAGLLDQLKEED</sequence>
<reference evidence="1 2" key="1">
    <citation type="submission" date="2018-05" db="EMBL/GenBank/DDBJ databases">
        <title>Streptomyces venezuelae.</title>
        <authorList>
            <person name="Kim W."/>
            <person name="Lee N."/>
            <person name="Cho B.-K."/>
        </authorList>
    </citation>
    <scope>NUCLEOTIDE SEQUENCE [LARGE SCALE GENOMIC DNA]</scope>
    <source>
        <strain evidence="1 2">ATCC 14585</strain>
    </source>
</reference>
<evidence type="ECO:0000313" key="1">
    <source>
        <dbReference type="EMBL" id="QES45232.1"/>
    </source>
</evidence>
<proteinExistence type="predicted"/>
<dbReference type="Proteomes" id="UP000324015">
    <property type="component" value="Chromosome"/>
</dbReference>
<accession>A0A5P2CQQ0</accession>
<gene>
    <name evidence="1" type="ORF">DEJ49_33370</name>
</gene>
<dbReference type="RefSeq" id="WP_150187543.1">
    <property type="nucleotide sequence ID" value="NZ_CP029191.1"/>
</dbReference>
<evidence type="ECO:0000313" key="2">
    <source>
        <dbReference type="Proteomes" id="UP000324015"/>
    </source>
</evidence>
<dbReference type="EMBL" id="CP029191">
    <property type="protein sequence ID" value="QES45232.1"/>
    <property type="molecule type" value="Genomic_DNA"/>
</dbReference>
<protein>
    <submittedName>
        <fullName evidence="1">Uncharacterized protein</fullName>
    </submittedName>
</protein>
<organism evidence="1 2">
    <name type="scientific">Streptomyces venezuelae</name>
    <dbReference type="NCBI Taxonomy" id="54571"/>
    <lineage>
        <taxon>Bacteria</taxon>
        <taxon>Bacillati</taxon>
        <taxon>Actinomycetota</taxon>
        <taxon>Actinomycetes</taxon>
        <taxon>Kitasatosporales</taxon>
        <taxon>Streptomycetaceae</taxon>
        <taxon>Streptomyces</taxon>
    </lineage>
</organism>
<name>A0A5P2CQQ0_STRVZ</name>
<dbReference type="AlphaFoldDB" id="A0A5P2CQQ0"/>